<dbReference type="OMA" id="APLCDFY"/>
<keyword evidence="5" id="KW-0472">Membrane</keyword>
<dbReference type="GO" id="GO:0016020">
    <property type="term" value="C:membrane"/>
    <property type="evidence" value="ECO:0007669"/>
    <property type="project" value="UniProtKB-SubCell"/>
</dbReference>
<name>A0A061DBQ4_BABBI</name>
<comment type="similarity">
    <text evidence="2">Belongs to the TMCO4 family.</text>
</comment>
<evidence type="ECO:0000313" key="7">
    <source>
        <dbReference type="Proteomes" id="UP000033188"/>
    </source>
</evidence>
<dbReference type="InterPro" id="IPR007941">
    <property type="entry name" value="DUF726"/>
</dbReference>
<accession>A0A061DBQ4</accession>
<dbReference type="VEuPathDB" id="PiroplasmaDB:BBBOND_0404830"/>
<dbReference type="EMBL" id="LK391711">
    <property type="protein sequence ID" value="CDR97998.1"/>
    <property type="molecule type" value="Genomic_DNA"/>
</dbReference>
<evidence type="ECO:0000256" key="3">
    <source>
        <dbReference type="ARBA" id="ARBA00022692"/>
    </source>
</evidence>
<dbReference type="InterPro" id="IPR029058">
    <property type="entry name" value="AB_hydrolase_fold"/>
</dbReference>
<gene>
    <name evidence="6" type="ORF">BBBOND_0404830</name>
</gene>
<dbReference type="Pfam" id="PF05277">
    <property type="entry name" value="DUF726"/>
    <property type="match status" value="1"/>
</dbReference>
<evidence type="ECO:0000256" key="5">
    <source>
        <dbReference type="ARBA" id="ARBA00023136"/>
    </source>
</evidence>
<dbReference type="PANTHER" id="PTHR17920">
    <property type="entry name" value="TRANSMEMBRANE AND COILED-COIL DOMAIN-CONTAINING PROTEIN 4 TMCO4"/>
    <property type="match status" value="1"/>
</dbReference>
<dbReference type="GeneID" id="24566539"/>
<dbReference type="Gene3D" id="3.40.50.1820">
    <property type="entry name" value="alpha/beta hydrolase"/>
    <property type="match status" value="1"/>
</dbReference>
<proteinExistence type="inferred from homology"/>
<protein>
    <submittedName>
        <fullName evidence="6">-Transmembrane and coiled-coil domain-containing protein 4</fullName>
    </submittedName>
</protein>
<sequence>MRGSSSRDNFSQGTTTFSKRMERMIAQGEVGLQPLESEQSIALSKTLQLLIGTSDAEPQREAVDAEFLNNTRITYSKQIIQELSERRYKERLQGVSAANSVQYIPFRVGFLGELHESFRTSILSLLVALVVDYIAKSRYSDQDYLIKWGSVILKRIGKLLKLSDMMLDAIMKPVTQYTTLQELNVDIGAVAKKQQHIDDIHKQLEQMQPELDREFKKSVEDAKNYLNSPLMSSRSSRRTEKGLLGTISKKINRVLSRAMETSSHSSNRTHSESNEVDQADVVVDESEDDSNHVGAEELIEDDDSEIQTDFSLNDELLLDSVPGCAVLLRSLVTGYIMSGYNDSRVQLLFQEFSAALGMSTHTVLALENHIAADIVSAIHATANSGTTKKVTRNIKIAAMAAGGGALIAVSAGMATPAVAAGLAVLGIGGGGVSGLWANTEEAELLASVFGVGSNGLAKWKSKKDDVTFHHINEQSGRSLSVCIGVCGSLAPEVDMLALWEDAVRAPLCDFYAMQWETTLLKSLGNMFSVMEEQPFAQSASLLWQKETEGEYLACGIQWPLPLIHFAEPLDNTWTLAMQRARHYGATLAQAIMDRNAVGERPISLVGYSVGAEVIVHALLKLKEKQRLNLVKDVVLMGLPSTAGPEEWLQCRSVVAGRFINVYSRHDWLLGYLYRDLDAGFPVAGLRPVESEVENYDATEFIKGHHEYMCKISEILTLVHVDL</sequence>
<dbReference type="PANTHER" id="PTHR17920:SF3">
    <property type="entry name" value="TRANSMEMBRANE AND COILED-COIL DOMAIN-CONTAINING PROTEIN 4"/>
    <property type="match status" value="1"/>
</dbReference>
<keyword evidence="7" id="KW-1185">Reference proteome</keyword>
<dbReference type="SUPFAM" id="SSF53474">
    <property type="entry name" value="alpha/beta-Hydrolases"/>
    <property type="match status" value="1"/>
</dbReference>
<comment type="subcellular location">
    <subcellularLocation>
        <location evidence="1">Membrane</location>
        <topology evidence="1">Multi-pass membrane protein</topology>
    </subcellularLocation>
</comment>
<evidence type="ECO:0000313" key="6">
    <source>
        <dbReference type="EMBL" id="CDR97998.1"/>
    </source>
</evidence>
<keyword evidence="4" id="KW-1133">Transmembrane helix</keyword>
<organism evidence="6 7">
    <name type="scientific">Babesia bigemina</name>
    <dbReference type="NCBI Taxonomy" id="5866"/>
    <lineage>
        <taxon>Eukaryota</taxon>
        <taxon>Sar</taxon>
        <taxon>Alveolata</taxon>
        <taxon>Apicomplexa</taxon>
        <taxon>Aconoidasida</taxon>
        <taxon>Piroplasmida</taxon>
        <taxon>Babesiidae</taxon>
        <taxon>Babesia</taxon>
    </lineage>
</organism>
<dbReference type="OrthoDB" id="277931at2759"/>
<dbReference type="AlphaFoldDB" id="A0A061DBQ4"/>
<evidence type="ECO:0000256" key="2">
    <source>
        <dbReference type="ARBA" id="ARBA00009824"/>
    </source>
</evidence>
<reference evidence="7" key="1">
    <citation type="journal article" date="2014" name="Nucleic Acids Res.">
        <title>The evolutionary dynamics of variant antigen genes in Babesia reveal a history of genomic innovation underlying host-parasite interaction.</title>
        <authorList>
            <person name="Jackson A.P."/>
            <person name="Otto T.D."/>
            <person name="Darby A."/>
            <person name="Ramaprasad A."/>
            <person name="Xia D."/>
            <person name="Echaide I.E."/>
            <person name="Farber M."/>
            <person name="Gahlot S."/>
            <person name="Gamble J."/>
            <person name="Gupta D."/>
            <person name="Gupta Y."/>
            <person name="Jackson L."/>
            <person name="Malandrin L."/>
            <person name="Malas T.B."/>
            <person name="Moussa E."/>
            <person name="Nair M."/>
            <person name="Reid A.J."/>
            <person name="Sanders M."/>
            <person name="Sharma J."/>
            <person name="Tracey A."/>
            <person name="Quail M.A."/>
            <person name="Weir W."/>
            <person name="Wastling J.M."/>
            <person name="Hall N."/>
            <person name="Willadsen P."/>
            <person name="Lingelbach K."/>
            <person name="Shiels B."/>
            <person name="Tait A."/>
            <person name="Berriman M."/>
            <person name="Allred D.R."/>
            <person name="Pain A."/>
        </authorList>
    </citation>
    <scope>NUCLEOTIDE SEQUENCE [LARGE SCALE GENOMIC DNA]</scope>
    <source>
        <strain evidence="7">Bond</strain>
    </source>
</reference>
<dbReference type="Proteomes" id="UP000033188">
    <property type="component" value="Chromosome 5"/>
</dbReference>
<dbReference type="KEGG" id="bbig:BBBOND_0404830"/>
<keyword evidence="3 6" id="KW-0812">Transmembrane</keyword>
<evidence type="ECO:0000256" key="1">
    <source>
        <dbReference type="ARBA" id="ARBA00004141"/>
    </source>
</evidence>
<evidence type="ECO:0000256" key="4">
    <source>
        <dbReference type="ARBA" id="ARBA00022989"/>
    </source>
</evidence>
<dbReference type="RefSeq" id="XP_012770184.1">
    <property type="nucleotide sequence ID" value="XM_012914730.1"/>
</dbReference>